<protein>
    <submittedName>
        <fullName evidence="3">Mcl1_mid domain-containing protein</fullName>
    </submittedName>
</protein>
<dbReference type="AlphaFoldDB" id="A0A1I8H9M9"/>
<feature type="region of interest" description="Disordered" evidence="1">
    <location>
        <begin position="117"/>
        <end position="181"/>
    </location>
</feature>
<evidence type="ECO:0000313" key="3">
    <source>
        <dbReference type="WBParaSite" id="maker-uti_cns_0004969-snap-gene-0.3-mRNA-1"/>
    </source>
</evidence>
<name>A0A1I8H9M9_9PLAT</name>
<accession>A0A1I8H9M9</accession>
<dbReference type="Proteomes" id="UP000095280">
    <property type="component" value="Unplaced"/>
</dbReference>
<reference evidence="3" key="1">
    <citation type="submission" date="2016-11" db="UniProtKB">
        <authorList>
            <consortium name="WormBaseParasite"/>
        </authorList>
    </citation>
    <scope>IDENTIFICATION</scope>
</reference>
<keyword evidence="2" id="KW-1185">Reference proteome</keyword>
<dbReference type="WBParaSite" id="maker-uti_cns_0004969-snap-gene-0.3-mRNA-1">
    <property type="protein sequence ID" value="maker-uti_cns_0004969-snap-gene-0.3-mRNA-1"/>
    <property type="gene ID" value="maker-uti_cns_0004969-snap-gene-0.3"/>
</dbReference>
<organism evidence="2 3">
    <name type="scientific">Macrostomum lignano</name>
    <dbReference type="NCBI Taxonomy" id="282301"/>
    <lineage>
        <taxon>Eukaryota</taxon>
        <taxon>Metazoa</taxon>
        <taxon>Spiralia</taxon>
        <taxon>Lophotrochozoa</taxon>
        <taxon>Platyhelminthes</taxon>
        <taxon>Rhabditophora</taxon>
        <taxon>Macrostomorpha</taxon>
        <taxon>Macrostomida</taxon>
        <taxon>Macrostomidae</taxon>
        <taxon>Macrostomum</taxon>
    </lineage>
</organism>
<evidence type="ECO:0000256" key="1">
    <source>
        <dbReference type="SAM" id="MobiDB-lite"/>
    </source>
</evidence>
<evidence type="ECO:0000313" key="2">
    <source>
        <dbReference type="Proteomes" id="UP000095280"/>
    </source>
</evidence>
<proteinExistence type="predicted"/>
<sequence length="293" mass="31882">SECPFDSVLCLHDGGRSGGVWLAVRGSPVVELWSSDGSSCRLRFDIQTMTRPLQRLSELDADAAESTGRAGSANPFRVTSLLATGTRRRSGRRQLWVGTGSGDLIVFDVRNLNDGEDGFELDEEAGGSSSGSETDSEVFDTGGRAAARTPPSTPTVASLETVAEEEDKNEEERNSADQGGGRVAYSRDLELVVRNKVAESAIVCLIPARLDSPSGCIVSCSRRFGEDEAVLKWRPENSEQQIWTNEPVFEVNPVTRTIQLPTYMVVRNRIGSDRSIKEGRSVNRNDRSPKLSS</sequence>